<dbReference type="Pfam" id="PF03189">
    <property type="entry name" value="Otopetrin"/>
    <property type="match status" value="1"/>
</dbReference>
<feature type="compositionally biased region" description="Polar residues" evidence="12">
    <location>
        <begin position="330"/>
        <end position="339"/>
    </location>
</feature>
<dbReference type="GO" id="GO:0015252">
    <property type="term" value="F:proton channel activity"/>
    <property type="evidence" value="ECO:0007669"/>
    <property type="project" value="InterPro"/>
</dbReference>
<evidence type="ECO:0000256" key="5">
    <source>
        <dbReference type="ARBA" id="ARBA00022475"/>
    </source>
</evidence>
<keyword evidence="6 13" id="KW-0812">Transmembrane</keyword>
<evidence type="ECO:0000256" key="10">
    <source>
        <dbReference type="ARBA" id="ARBA00023136"/>
    </source>
</evidence>
<dbReference type="OrthoDB" id="191037at2759"/>
<dbReference type="EMBL" id="AMQN01008902">
    <property type="status" value="NOT_ANNOTATED_CDS"/>
    <property type="molecule type" value="Genomic_DNA"/>
</dbReference>
<feature type="transmembrane region" description="Helical" evidence="13">
    <location>
        <begin position="135"/>
        <end position="156"/>
    </location>
</feature>
<dbReference type="STRING" id="283909.R7UET6"/>
<feature type="compositionally biased region" description="Basic and acidic residues" evidence="12">
    <location>
        <begin position="420"/>
        <end position="429"/>
    </location>
</feature>
<keyword evidence="7" id="KW-0375">Hydrogen ion transport</keyword>
<dbReference type="SMART" id="SM00612">
    <property type="entry name" value="Kelch"/>
    <property type="match status" value="2"/>
</dbReference>
<proteinExistence type="inferred from homology"/>
<dbReference type="SUPFAM" id="SSF117281">
    <property type="entry name" value="Kelch motif"/>
    <property type="match status" value="1"/>
</dbReference>
<feature type="transmembrane region" description="Helical" evidence="13">
    <location>
        <begin position="35"/>
        <end position="53"/>
    </location>
</feature>
<feature type="transmembrane region" description="Helical" evidence="13">
    <location>
        <begin position="176"/>
        <end position="199"/>
    </location>
</feature>
<feature type="transmembrane region" description="Helical" evidence="13">
    <location>
        <begin position="108"/>
        <end position="129"/>
    </location>
</feature>
<dbReference type="Pfam" id="PF01344">
    <property type="entry name" value="Kelch_1"/>
    <property type="match status" value="1"/>
</dbReference>
<keyword evidence="11" id="KW-0407">Ion channel</keyword>
<dbReference type="PANTHER" id="PTHR21522">
    <property type="entry name" value="PROTON CHANNEL OTOP"/>
    <property type="match status" value="1"/>
</dbReference>
<evidence type="ECO:0000256" key="6">
    <source>
        <dbReference type="ARBA" id="ARBA00022692"/>
    </source>
</evidence>
<keyword evidence="5" id="KW-1003">Cell membrane</keyword>
<organism evidence="14">
    <name type="scientific">Capitella teleta</name>
    <name type="common">Polychaete worm</name>
    <dbReference type="NCBI Taxonomy" id="283909"/>
    <lineage>
        <taxon>Eukaryota</taxon>
        <taxon>Metazoa</taxon>
        <taxon>Spiralia</taxon>
        <taxon>Lophotrochozoa</taxon>
        <taxon>Annelida</taxon>
        <taxon>Polychaeta</taxon>
        <taxon>Sedentaria</taxon>
        <taxon>Scolecida</taxon>
        <taxon>Capitellidae</taxon>
        <taxon>Capitella</taxon>
    </lineage>
</organism>
<feature type="transmembrane region" description="Helical" evidence="13">
    <location>
        <begin position="59"/>
        <end position="79"/>
    </location>
</feature>
<dbReference type="InterPro" id="IPR006652">
    <property type="entry name" value="Kelch_1"/>
</dbReference>
<protein>
    <submittedName>
        <fullName evidence="14 15">Uncharacterized protein</fullName>
    </submittedName>
</protein>
<evidence type="ECO:0000256" key="3">
    <source>
        <dbReference type="ARBA" id="ARBA00022441"/>
    </source>
</evidence>
<feature type="transmembrane region" description="Helical" evidence="13">
    <location>
        <begin position="534"/>
        <end position="559"/>
    </location>
</feature>
<dbReference type="EnsemblMetazoa" id="CapteT209471">
    <property type="protein sequence ID" value="CapteP209471"/>
    <property type="gene ID" value="CapteG209471"/>
</dbReference>
<feature type="transmembrane region" description="Helical" evidence="13">
    <location>
        <begin position="493"/>
        <end position="514"/>
    </location>
</feature>
<evidence type="ECO:0000256" key="11">
    <source>
        <dbReference type="ARBA" id="ARBA00023303"/>
    </source>
</evidence>
<keyword evidence="10 13" id="KW-0472">Membrane</keyword>
<dbReference type="InterPro" id="IPR004878">
    <property type="entry name" value="Otopetrin"/>
</dbReference>
<evidence type="ECO:0000313" key="14">
    <source>
        <dbReference type="EMBL" id="ELU02308.1"/>
    </source>
</evidence>
<feature type="compositionally biased region" description="Polar residues" evidence="12">
    <location>
        <begin position="313"/>
        <end position="322"/>
    </location>
</feature>
<evidence type="ECO:0000313" key="15">
    <source>
        <dbReference type="EnsemblMetazoa" id="CapteP209471"/>
    </source>
</evidence>
<evidence type="ECO:0000313" key="16">
    <source>
        <dbReference type="Proteomes" id="UP000014760"/>
    </source>
</evidence>
<evidence type="ECO:0000256" key="4">
    <source>
        <dbReference type="ARBA" id="ARBA00022448"/>
    </source>
</evidence>
<reference evidence="16" key="1">
    <citation type="submission" date="2012-12" db="EMBL/GenBank/DDBJ databases">
        <authorList>
            <person name="Hellsten U."/>
            <person name="Grimwood J."/>
            <person name="Chapman J.A."/>
            <person name="Shapiro H."/>
            <person name="Aerts A."/>
            <person name="Otillar R.P."/>
            <person name="Terry A.Y."/>
            <person name="Boore J.L."/>
            <person name="Simakov O."/>
            <person name="Marletaz F."/>
            <person name="Cho S.-J."/>
            <person name="Edsinger-Gonzales E."/>
            <person name="Havlak P."/>
            <person name="Kuo D.-H."/>
            <person name="Larsson T."/>
            <person name="Lv J."/>
            <person name="Arendt D."/>
            <person name="Savage R."/>
            <person name="Osoegawa K."/>
            <person name="de Jong P."/>
            <person name="Lindberg D.R."/>
            <person name="Seaver E.C."/>
            <person name="Weisblat D.A."/>
            <person name="Putnam N.H."/>
            <person name="Grigoriev I.V."/>
            <person name="Rokhsar D.S."/>
        </authorList>
    </citation>
    <scope>NUCLEOTIDE SEQUENCE</scope>
    <source>
        <strain evidence="16">I ESC-2004</strain>
    </source>
</reference>
<feature type="transmembrane region" description="Helical" evidence="13">
    <location>
        <begin position="571"/>
        <end position="591"/>
    </location>
</feature>
<evidence type="ECO:0000256" key="8">
    <source>
        <dbReference type="ARBA" id="ARBA00022989"/>
    </source>
</evidence>
<dbReference type="EMBL" id="KB304204">
    <property type="protein sequence ID" value="ELU02308.1"/>
    <property type="molecule type" value="Genomic_DNA"/>
</dbReference>
<evidence type="ECO:0000256" key="9">
    <source>
        <dbReference type="ARBA" id="ARBA00023065"/>
    </source>
</evidence>
<evidence type="ECO:0000256" key="2">
    <source>
        <dbReference type="ARBA" id="ARBA00006513"/>
    </source>
</evidence>
<keyword evidence="3" id="KW-0880">Kelch repeat</keyword>
<dbReference type="InterPro" id="IPR015915">
    <property type="entry name" value="Kelch-typ_b-propeller"/>
</dbReference>
<evidence type="ECO:0000256" key="12">
    <source>
        <dbReference type="SAM" id="MobiDB-lite"/>
    </source>
</evidence>
<dbReference type="EMBL" id="AMQN01008903">
    <property type="status" value="NOT_ANNOTATED_CDS"/>
    <property type="molecule type" value="Genomic_DNA"/>
</dbReference>
<evidence type="ECO:0000256" key="13">
    <source>
        <dbReference type="SAM" id="Phobius"/>
    </source>
</evidence>
<reference evidence="14 16" key="2">
    <citation type="journal article" date="2013" name="Nature">
        <title>Insights into bilaterian evolution from three spiralian genomes.</title>
        <authorList>
            <person name="Simakov O."/>
            <person name="Marletaz F."/>
            <person name="Cho S.J."/>
            <person name="Edsinger-Gonzales E."/>
            <person name="Havlak P."/>
            <person name="Hellsten U."/>
            <person name="Kuo D.H."/>
            <person name="Larsson T."/>
            <person name="Lv J."/>
            <person name="Arendt D."/>
            <person name="Savage R."/>
            <person name="Osoegawa K."/>
            <person name="de Jong P."/>
            <person name="Grimwood J."/>
            <person name="Chapman J.A."/>
            <person name="Shapiro H."/>
            <person name="Aerts A."/>
            <person name="Otillar R.P."/>
            <person name="Terry A.Y."/>
            <person name="Boore J.L."/>
            <person name="Grigoriev I.V."/>
            <person name="Lindberg D.R."/>
            <person name="Seaver E.C."/>
            <person name="Weisblat D.A."/>
            <person name="Putnam N.H."/>
            <person name="Rokhsar D.S."/>
        </authorList>
    </citation>
    <scope>NUCLEOTIDE SEQUENCE</scope>
    <source>
        <strain evidence="14 16">I ESC-2004</strain>
    </source>
</reference>
<feature type="compositionally biased region" description="Polar residues" evidence="12">
    <location>
        <begin position="398"/>
        <end position="419"/>
    </location>
</feature>
<keyword evidence="16" id="KW-1185">Reference proteome</keyword>
<dbReference type="AlphaFoldDB" id="R7UET6"/>
<feature type="compositionally biased region" description="Polar residues" evidence="12">
    <location>
        <begin position="296"/>
        <end position="305"/>
    </location>
</feature>
<dbReference type="Proteomes" id="UP000014760">
    <property type="component" value="Unassembled WGS sequence"/>
</dbReference>
<keyword evidence="9" id="KW-0406">Ion transport</keyword>
<comment type="similarity">
    <text evidence="2">Belongs to the otopetrin family.</text>
</comment>
<evidence type="ECO:0000256" key="1">
    <source>
        <dbReference type="ARBA" id="ARBA00004651"/>
    </source>
</evidence>
<keyword evidence="4" id="KW-0813">Transport</keyword>
<dbReference type="PANTHER" id="PTHR21522:SF68">
    <property type="entry name" value="G-PROTEIN COUPLED RECEPTORS FAMILY 3 PROFILE DOMAIN-CONTAINING PROTEIN"/>
    <property type="match status" value="1"/>
</dbReference>
<dbReference type="GO" id="GO:0005886">
    <property type="term" value="C:plasma membrane"/>
    <property type="evidence" value="ECO:0007669"/>
    <property type="project" value="UniProtKB-SubCell"/>
</dbReference>
<comment type="subcellular location">
    <subcellularLocation>
        <location evidence="1">Cell membrane</location>
        <topology evidence="1">Multi-pass membrane protein</topology>
    </subcellularLocation>
</comment>
<reference evidence="15" key="3">
    <citation type="submission" date="2015-06" db="UniProtKB">
        <authorList>
            <consortium name="EnsemblMetazoa"/>
        </authorList>
    </citation>
    <scope>IDENTIFICATION</scope>
</reference>
<sequence length="1016" mass="114210">MGDRFTWFSLPLRSGRFLSRDDVTSQDGSIASLQLFNLSTSFGFAVIISSWLVSQQTSGDIIIMTYMLIMCTLLINILMRNYSQHEGQEPEASGLSVARIIKDQLPLVGLYTFYVPGLILDVLYLTIYADRFNGIALYCGSSAIFDASVNVIYHILRIPTSALLLFFCRAFYGKRIVGNAVTARYSLMTMLSITVIMWFDTFVDDFWHETNPLGPSPDDDAGCTVYWNDDHITPLDNRGDAHDLLISLTPYFYPLHIEFALLASEIITHVYQALSDEADIVPDEQPSGPRVERRPSSLSDEQQSGPRVEGRPSSINDEQQSGPRVERRSSSLNDEQQSGPRVEGRPSSLNDEQQSGSRVEERPSSVSDEQQSGLRVEGRSSSLNDEQQSGSRVEERPSSVSDEQQSGLRVEGRSSSLNDEQQRGSRVEGRPSSLTVEQSHRLRVQGGSNSGASALKITTAALIAILINVILFIQLVVLIIDGSKSVSSQHPEYITHVISTLYYICPIVIMYWALSYSREFEPSTNASAFSWIEYTLIVCTPIFSLQLWMNIIACCARMFESKFAADATPRMLWSLLNMYGIYLQTSFMLHASRIRPKNNKAATVMRQTLIFCTIFNISQWVIDSFVEVGSEKVALFDQEASDFYKHRWLYVKQRPLGADMQNYIHAYQVSTTSSNDSSAAFITFYRQVGNNFSKAIGDMYYRTNLLLARFHTCSSSTLSFLFRSYCTSFYGSPLCPLDDASLGRLSIAWRRSLKRVWRISRLGCGGSNTNKTVCNSLLELMTVSAQLGFNSWGFNNSMQCQNPTTDLPTPCCCINPLPAPSLYLMIGTQGMLSSSSAGWWQTFEFYGGGNPASKSVKSINLKESNPEWKSEQEMLQAEQYPLIVQFADKVYAFGRWGTSVTQEFDPALNEWRMRSQMPGRCCCGSAVALGDKIYVVGGSQRVCYSYDPNNDEWEVLSKPTHYYYTNAATVWKGKIMLGDRKHVEEYDPVDDRWSNRDELLPGGDINKMFIYASCSF</sequence>
<dbReference type="HOGENOM" id="CLU_296880_0_0_1"/>
<gene>
    <name evidence="14" type="ORF">CAPTEDRAFT_209471</name>
</gene>
<feature type="region of interest" description="Disordered" evidence="12">
    <location>
        <begin position="279"/>
        <end position="449"/>
    </location>
</feature>
<evidence type="ECO:0000256" key="7">
    <source>
        <dbReference type="ARBA" id="ARBA00022781"/>
    </source>
</evidence>
<feature type="compositionally biased region" description="Polar residues" evidence="12">
    <location>
        <begin position="347"/>
        <end position="357"/>
    </location>
</feature>
<feature type="compositionally biased region" description="Polar residues" evidence="12">
    <location>
        <begin position="364"/>
        <end position="391"/>
    </location>
</feature>
<feature type="transmembrane region" description="Helical" evidence="13">
    <location>
        <begin position="460"/>
        <end position="481"/>
    </location>
</feature>
<accession>R7UET6</accession>
<keyword evidence="8 13" id="KW-1133">Transmembrane helix</keyword>
<dbReference type="Gene3D" id="2.120.10.80">
    <property type="entry name" value="Kelch-type beta propeller"/>
    <property type="match status" value="1"/>
</dbReference>
<name>R7UET6_CAPTE</name>